<evidence type="ECO:0000313" key="1">
    <source>
        <dbReference type="EMBL" id="KAI3669310.1"/>
    </source>
</evidence>
<accession>A0ACB8XMR9</accession>
<sequence>MPEASARAVQFKRTKQVNIININDDGEDEEGETLIFKRAKKSTTSVATVPVTSAPKPTPRVPSPPKKTIPESSSAPPYVTKDRVAQIKGKMDALKMKSPST</sequence>
<organism evidence="1 2">
    <name type="scientific">Arctium lappa</name>
    <name type="common">Greater burdock</name>
    <name type="synonym">Lappa major</name>
    <dbReference type="NCBI Taxonomy" id="4217"/>
    <lineage>
        <taxon>Eukaryota</taxon>
        <taxon>Viridiplantae</taxon>
        <taxon>Streptophyta</taxon>
        <taxon>Embryophyta</taxon>
        <taxon>Tracheophyta</taxon>
        <taxon>Spermatophyta</taxon>
        <taxon>Magnoliopsida</taxon>
        <taxon>eudicotyledons</taxon>
        <taxon>Gunneridae</taxon>
        <taxon>Pentapetalae</taxon>
        <taxon>asterids</taxon>
        <taxon>campanulids</taxon>
        <taxon>Asterales</taxon>
        <taxon>Asteraceae</taxon>
        <taxon>Carduoideae</taxon>
        <taxon>Cardueae</taxon>
        <taxon>Arctiinae</taxon>
        <taxon>Arctium</taxon>
    </lineage>
</organism>
<gene>
    <name evidence="1" type="ORF">L6452_40542</name>
</gene>
<reference evidence="1 2" key="2">
    <citation type="journal article" date="2022" name="Mol. Ecol. Resour.">
        <title>The genomes of chicory, endive, great burdock and yacon provide insights into Asteraceae paleo-polyploidization history and plant inulin production.</title>
        <authorList>
            <person name="Fan W."/>
            <person name="Wang S."/>
            <person name="Wang H."/>
            <person name="Wang A."/>
            <person name="Jiang F."/>
            <person name="Liu H."/>
            <person name="Zhao H."/>
            <person name="Xu D."/>
            <person name="Zhang Y."/>
        </authorList>
    </citation>
    <scope>NUCLEOTIDE SEQUENCE [LARGE SCALE GENOMIC DNA]</scope>
    <source>
        <strain evidence="2">cv. Niubang</strain>
    </source>
</reference>
<proteinExistence type="predicted"/>
<comment type="caution">
    <text evidence="1">The sequence shown here is derived from an EMBL/GenBank/DDBJ whole genome shotgun (WGS) entry which is preliminary data.</text>
</comment>
<dbReference type="EMBL" id="CM042062">
    <property type="protein sequence ID" value="KAI3669310.1"/>
    <property type="molecule type" value="Genomic_DNA"/>
</dbReference>
<evidence type="ECO:0000313" key="2">
    <source>
        <dbReference type="Proteomes" id="UP001055879"/>
    </source>
</evidence>
<name>A0ACB8XMR9_ARCLA</name>
<protein>
    <submittedName>
        <fullName evidence="1">Uncharacterized protein</fullName>
    </submittedName>
</protein>
<keyword evidence="2" id="KW-1185">Reference proteome</keyword>
<reference evidence="2" key="1">
    <citation type="journal article" date="2022" name="Mol. Ecol. Resour.">
        <title>The genomes of chicory, endive, great burdock and yacon provide insights into Asteraceae palaeo-polyploidization history and plant inulin production.</title>
        <authorList>
            <person name="Fan W."/>
            <person name="Wang S."/>
            <person name="Wang H."/>
            <person name="Wang A."/>
            <person name="Jiang F."/>
            <person name="Liu H."/>
            <person name="Zhao H."/>
            <person name="Xu D."/>
            <person name="Zhang Y."/>
        </authorList>
    </citation>
    <scope>NUCLEOTIDE SEQUENCE [LARGE SCALE GENOMIC DNA]</scope>
    <source>
        <strain evidence="2">cv. Niubang</strain>
    </source>
</reference>
<dbReference type="Proteomes" id="UP001055879">
    <property type="component" value="Linkage Group LG16"/>
</dbReference>